<protein>
    <submittedName>
        <fullName evidence="1">Uncharacterized protein</fullName>
    </submittedName>
</protein>
<dbReference type="EMBL" id="MCRJ01000055">
    <property type="protein sequence ID" value="ODN70287.1"/>
    <property type="molecule type" value="Genomic_DNA"/>
</dbReference>
<organism evidence="1 2">
    <name type="scientific">Methylobrevis pamukkalensis</name>
    <dbReference type="NCBI Taxonomy" id="1439726"/>
    <lineage>
        <taxon>Bacteria</taxon>
        <taxon>Pseudomonadati</taxon>
        <taxon>Pseudomonadota</taxon>
        <taxon>Alphaproteobacteria</taxon>
        <taxon>Hyphomicrobiales</taxon>
        <taxon>Pleomorphomonadaceae</taxon>
        <taxon>Methylobrevis</taxon>
    </lineage>
</organism>
<gene>
    <name evidence="1" type="ORF">A6302_02379</name>
</gene>
<proteinExistence type="predicted"/>
<comment type="caution">
    <text evidence="1">The sequence shown here is derived from an EMBL/GenBank/DDBJ whole genome shotgun (WGS) entry which is preliminary data.</text>
</comment>
<keyword evidence="2" id="KW-1185">Reference proteome</keyword>
<evidence type="ECO:0000313" key="1">
    <source>
        <dbReference type="EMBL" id="ODN70287.1"/>
    </source>
</evidence>
<accession>A0A1E3H1U6</accession>
<sequence>MTNVTGRCYTPHAKDRVCAPGGKRAHHRLVAQEPEDFPTGLVTFVCSR</sequence>
<dbReference type="Proteomes" id="UP000094622">
    <property type="component" value="Unassembled WGS sequence"/>
</dbReference>
<evidence type="ECO:0000313" key="2">
    <source>
        <dbReference type="Proteomes" id="UP000094622"/>
    </source>
</evidence>
<name>A0A1E3H1U6_9HYPH</name>
<reference evidence="1 2" key="1">
    <citation type="submission" date="2016-07" db="EMBL/GenBank/DDBJ databases">
        <title>Draft Genome Sequence of Methylobrevis pamukkalensis PK2.</title>
        <authorList>
            <person name="Vasilenko O.V."/>
            <person name="Doronina N.V."/>
            <person name="Shmareva M.N."/>
            <person name="Tarlachkov S.V."/>
            <person name="Mustakhimov I."/>
            <person name="Trotsenko Y.A."/>
        </authorList>
    </citation>
    <scope>NUCLEOTIDE SEQUENCE [LARGE SCALE GENOMIC DNA]</scope>
    <source>
        <strain evidence="1 2">PK2</strain>
    </source>
</reference>
<dbReference type="AlphaFoldDB" id="A0A1E3H1U6"/>